<gene>
    <name evidence="2" type="ORF">F0562_008235</name>
</gene>
<feature type="compositionally biased region" description="Low complexity" evidence="1">
    <location>
        <begin position="15"/>
        <end position="26"/>
    </location>
</feature>
<evidence type="ECO:0000256" key="1">
    <source>
        <dbReference type="SAM" id="MobiDB-lite"/>
    </source>
</evidence>
<dbReference type="AlphaFoldDB" id="A0A5J5A9J2"/>
<evidence type="ECO:0000313" key="2">
    <source>
        <dbReference type="EMBL" id="KAA8526562.1"/>
    </source>
</evidence>
<dbReference type="EMBL" id="CM018046">
    <property type="protein sequence ID" value="KAA8526562.1"/>
    <property type="molecule type" value="Genomic_DNA"/>
</dbReference>
<name>A0A5J5A9J2_9ASTE</name>
<feature type="region of interest" description="Disordered" evidence="1">
    <location>
        <begin position="1"/>
        <end position="70"/>
    </location>
</feature>
<reference evidence="2 3" key="1">
    <citation type="submission" date="2019-09" db="EMBL/GenBank/DDBJ databases">
        <title>A chromosome-level genome assembly of the Chinese tupelo Nyssa sinensis.</title>
        <authorList>
            <person name="Yang X."/>
            <person name="Kang M."/>
            <person name="Yang Y."/>
            <person name="Xiong H."/>
            <person name="Wang M."/>
            <person name="Zhang Z."/>
            <person name="Wang Z."/>
            <person name="Wu H."/>
            <person name="Ma T."/>
            <person name="Liu J."/>
            <person name="Xi Z."/>
        </authorList>
    </citation>
    <scope>NUCLEOTIDE SEQUENCE [LARGE SCALE GENOMIC DNA]</scope>
    <source>
        <strain evidence="2">J267</strain>
        <tissue evidence="2">Leaf</tissue>
    </source>
</reference>
<evidence type="ECO:0000313" key="3">
    <source>
        <dbReference type="Proteomes" id="UP000325577"/>
    </source>
</evidence>
<protein>
    <submittedName>
        <fullName evidence="2">Uncharacterized protein</fullName>
    </submittedName>
</protein>
<dbReference type="Proteomes" id="UP000325577">
    <property type="component" value="Linkage Group LG3"/>
</dbReference>
<keyword evidence="3" id="KW-1185">Reference proteome</keyword>
<organism evidence="2 3">
    <name type="scientific">Nyssa sinensis</name>
    <dbReference type="NCBI Taxonomy" id="561372"/>
    <lineage>
        <taxon>Eukaryota</taxon>
        <taxon>Viridiplantae</taxon>
        <taxon>Streptophyta</taxon>
        <taxon>Embryophyta</taxon>
        <taxon>Tracheophyta</taxon>
        <taxon>Spermatophyta</taxon>
        <taxon>Magnoliopsida</taxon>
        <taxon>eudicotyledons</taxon>
        <taxon>Gunneridae</taxon>
        <taxon>Pentapetalae</taxon>
        <taxon>asterids</taxon>
        <taxon>Cornales</taxon>
        <taxon>Nyssaceae</taxon>
        <taxon>Nyssa</taxon>
    </lineage>
</organism>
<accession>A0A5J5A9J2</accession>
<proteinExistence type="predicted"/>
<sequence length="70" mass="7486">MRSTIVSDAKDTSNAAMGKGDPAAAARNPSNENKKDSVDQLANNQEDNDVGEQVFDVPEDIEPETIVMGH</sequence>